<reference evidence="1" key="1">
    <citation type="journal article" date="2021" name="Genome Biol. Evol.">
        <title>A High-Quality Reference Genome for a Parasitic Bivalve with Doubly Uniparental Inheritance (Bivalvia: Unionida).</title>
        <authorList>
            <person name="Smith C.H."/>
        </authorList>
    </citation>
    <scope>NUCLEOTIDE SEQUENCE</scope>
    <source>
        <strain evidence="1">CHS0354</strain>
    </source>
</reference>
<proteinExistence type="predicted"/>
<gene>
    <name evidence="1" type="ORF">CHS0354_007820</name>
</gene>
<reference evidence="1" key="3">
    <citation type="submission" date="2023-05" db="EMBL/GenBank/DDBJ databases">
        <authorList>
            <person name="Smith C.H."/>
        </authorList>
    </citation>
    <scope>NUCLEOTIDE SEQUENCE</scope>
    <source>
        <strain evidence="1">CHS0354</strain>
        <tissue evidence="1">Mantle</tissue>
    </source>
</reference>
<dbReference type="AlphaFoldDB" id="A0AAE0RRA3"/>
<protein>
    <submittedName>
        <fullName evidence="1">Uncharacterized protein</fullName>
    </submittedName>
</protein>
<keyword evidence="2" id="KW-1185">Reference proteome</keyword>
<sequence length="149" mass="17031">MTVRCVKRSNVTCERVINGNIRIGDNDYNLRPAKGEFTSNNLLQVPDVLRKRYVLEDIENIQGENSVENEDAENYEETKLGQGSITRLRRSPVKCVKLPSQNISDLVTRVATSDNNYSERNSVEDSTRQLRKSYYVDVAVMIDSSVWNL</sequence>
<evidence type="ECO:0000313" key="1">
    <source>
        <dbReference type="EMBL" id="KAK3578109.1"/>
    </source>
</evidence>
<organism evidence="1 2">
    <name type="scientific">Potamilus streckersoni</name>
    <dbReference type="NCBI Taxonomy" id="2493646"/>
    <lineage>
        <taxon>Eukaryota</taxon>
        <taxon>Metazoa</taxon>
        <taxon>Spiralia</taxon>
        <taxon>Lophotrochozoa</taxon>
        <taxon>Mollusca</taxon>
        <taxon>Bivalvia</taxon>
        <taxon>Autobranchia</taxon>
        <taxon>Heteroconchia</taxon>
        <taxon>Palaeoheterodonta</taxon>
        <taxon>Unionida</taxon>
        <taxon>Unionoidea</taxon>
        <taxon>Unionidae</taxon>
        <taxon>Ambleminae</taxon>
        <taxon>Lampsilini</taxon>
        <taxon>Potamilus</taxon>
    </lineage>
</organism>
<accession>A0AAE0RRA3</accession>
<reference evidence="1" key="2">
    <citation type="journal article" date="2021" name="Genome Biol. Evol.">
        <title>Developing a high-quality reference genome for a parasitic bivalve with doubly uniparental inheritance (Bivalvia: Unionida).</title>
        <authorList>
            <person name="Smith C.H."/>
        </authorList>
    </citation>
    <scope>NUCLEOTIDE SEQUENCE</scope>
    <source>
        <strain evidence="1">CHS0354</strain>
        <tissue evidence="1">Mantle</tissue>
    </source>
</reference>
<evidence type="ECO:0000313" key="2">
    <source>
        <dbReference type="Proteomes" id="UP001195483"/>
    </source>
</evidence>
<name>A0AAE0RRA3_9BIVA</name>
<dbReference type="Proteomes" id="UP001195483">
    <property type="component" value="Unassembled WGS sequence"/>
</dbReference>
<dbReference type="EMBL" id="JAEAOA010000530">
    <property type="protein sequence ID" value="KAK3578109.1"/>
    <property type="molecule type" value="Genomic_DNA"/>
</dbReference>
<comment type="caution">
    <text evidence="1">The sequence shown here is derived from an EMBL/GenBank/DDBJ whole genome shotgun (WGS) entry which is preliminary data.</text>
</comment>